<proteinExistence type="predicted"/>
<comment type="caution">
    <text evidence="2">The sequence shown here is derived from an EMBL/GenBank/DDBJ whole genome shotgun (WGS) entry which is preliminary data.</text>
</comment>
<protein>
    <submittedName>
        <fullName evidence="2">Transposase</fullName>
    </submittedName>
</protein>
<dbReference type="GO" id="GO:0004803">
    <property type="term" value="F:transposase activity"/>
    <property type="evidence" value="ECO:0007669"/>
    <property type="project" value="InterPro"/>
</dbReference>
<reference evidence="2 3" key="1">
    <citation type="submission" date="2019-10" db="EMBL/GenBank/DDBJ databases">
        <title>Cognatihalovulum marinum gen. nov. sp. nov., a new member of the family Rhodobacteraceae isolated from deep seawater of the Northwest Indian Ocean.</title>
        <authorList>
            <person name="Ruan C."/>
            <person name="Wang J."/>
            <person name="Zheng X."/>
            <person name="Song L."/>
            <person name="Zhu Y."/>
            <person name="Huang Y."/>
            <person name="Lu Z."/>
            <person name="Du W."/>
            <person name="Huang L."/>
            <person name="Dai X."/>
        </authorList>
    </citation>
    <scope>NUCLEOTIDE SEQUENCE [LARGE SCALE GENOMIC DNA]</scope>
    <source>
        <strain evidence="2 3">2CG4</strain>
    </source>
</reference>
<dbReference type="SUPFAM" id="SSF48295">
    <property type="entry name" value="TrpR-like"/>
    <property type="match status" value="1"/>
</dbReference>
<feature type="region of interest" description="Disordered" evidence="1">
    <location>
        <begin position="1"/>
        <end position="20"/>
    </location>
</feature>
<dbReference type="InterPro" id="IPR002514">
    <property type="entry name" value="Transposase_8"/>
</dbReference>
<name>A0A6L5Z8F8_9RHOB</name>
<gene>
    <name evidence="2" type="ORF">GE300_21980</name>
</gene>
<dbReference type="AlphaFoldDB" id="A0A6L5Z8F8"/>
<evidence type="ECO:0000256" key="1">
    <source>
        <dbReference type="SAM" id="MobiDB-lite"/>
    </source>
</evidence>
<dbReference type="Proteomes" id="UP000474957">
    <property type="component" value="Unassembled WGS sequence"/>
</dbReference>
<dbReference type="EMBL" id="WIND01000071">
    <property type="protein sequence ID" value="MSU92202.1"/>
    <property type="molecule type" value="Genomic_DNA"/>
</dbReference>
<dbReference type="GO" id="GO:0043565">
    <property type="term" value="F:sequence-specific DNA binding"/>
    <property type="evidence" value="ECO:0007669"/>
    <property type="project" value="InterPro"/>
</dbReference>
<keyword evidence="3" id="KW-1185">Reference proteome</keyword>
<dbReference type="GO" id="GO:0006313">
    <property type="term" value="P:DNA transposition"/>
    <property type="evidence" value="ECO:0007669"/>
    <property type="project" value="InterPro"/>
</dbReference>
<organism evidence="2 3">
    <name type="scientific">Halovulum marinum</name>
    <dbReference type="NCBI Taxonomy" id="2662447"/>
    <lineage>
        <taxon>Bacteria</taxon>
        <taxon>Pseudomonadati</taxon>
        <taxon>Pseudomonadota</taxon>
        <taxon>Alphaproteobacteria</taxon>
        <taxon>Rhodobacterales</taxon>
        <taxon>Paracoccaceae</taxon>
        <taxon>Halovulum</taxon>
    </lineage>
</organism>
<sequence>MTSAGLQERGEQTMSKRRNHDAGFKARVALEAVKGERTVSELAADYGVHPTMIHQWKKALLEGASDIFERGGKKTAEVDEETVRSLHAKIGELAVANDFLSRKLKPWTGK</sequence>
<dbReference type="InterPro" id="IPR010921">
    <property type="entry name" value="Trp_repressor/repl_initiator"/>
</dbReference>
<evidence type="ECO:0000313" key="2">
    <source>
        <dbReference type="EMBL" id="MSU92202.1"/>
    </source>
</evidence>
<accession>A0A6L5Z8F8</accession>
<evidence type="ECO:0000313" key="3">
    <source>
        <dbReference type="Proteomes" id="UP000474957"/>
    </source>
</evidence>
<dbReference type="Pfam" id="PF01527">
    <property type="entry name" value="HTH_Tnp_1"/>
    <property type="match status" value="1"/>
</dbReference>